<evidence type="ECO:0000256" key="2">
    <source>
        <dbReference type="ARBA" id="ARBA00023125"/>
    </source>
</evidence>
<protein>
    <submittedName>
        <fullName evidence="6">DNA-binding IclR family transcriptional regulator</fullName>
    </submittedName>
</protein>
<keyword evidence="2 6" id="KW-0238">DNA-binding</keyword>
<dbReference type="Gene3D" id="1.10.10.10">
    <property type="entry name" value="Winged helix-like DNA-binding domain superfamily/Winged helix DNA-binding domain"/>
    <property type="match status" value="1"/>
</dbReference>
<gene>
    <name evidence="6" type="ORF">ABID37_001943</name>
</gene>
<feature type="domain" description="HTH iclR-type" evidence="4">
    <location>
        <begin position="9"/>
        <end position="71"/>
    </location>
</feature>
<dbReference type="RefSeq" id="WP_354194062.1">
    <property type="nucleotide sequence ID" value="NZ_JBEPML010000005.1"/>
</dbReference>
<evidence type="ECO:0000313" key="7">
    <source>
        <dbReference type="Proteomes" id="UP001549076"/>
    </source>
</evidence>
<feature type="domain" description="IclR-ED" evidence="5">
    <location>
        <begin position="72"/>
        <end position="252"/>
    </location>
</feature>
<dbReference type="PANTHER" id="PTHR30136">
    <property type="entry name" value="HELIX-TURN-HELIX TRANSCRIPTIONAL REGULATOR, ICLR FAMILY"/>
    <property type="match status" value="1"/>
</dbReference>
<evidence type="ECO:0000313" key="6">
    <source>
        <dbReference type="EMBL" id="MET3791735.1"/>
    </source>
</evidence>
<organism evidence="6 7">
    <name type="scientific">Aquamicrobium terrae</name>
    <dbReference type="NCBI Taxonomy" id="1324945"/>
    <lineage>
        <taxon>Bacteria</taxon>
        <taxon>Pseudomonadati</taxon>
        <taxon>Pseudomonadota</taxon>
        <taxon>Alphaproteobacteria</taxon>
        <taxon>Hyphomicrobiales</taxon>
        <taxon>Phyllobacteriaceae</taxon>
        <taxon>Aquamicrobium</taxon>
    </lineage>
</organism>
<name>A0ABV2MY52_9HYPH</name>
<dbReference type="Pfam" id="PF09339">
    <property type="entry name" value="HTH_IclR"/>
    <property type="match status" value="1"/>
</dbReference>
<accession>A0ABV2MY52</accession>
<dbReference type="SUPFAM" id="SSF55781">
    <property type="entry name" value="GAF domain-like"/>
    <property type="match status" value="1"/>
</dbReference>
<evidence type="ECO:0000256" key="1">
    <source>
        <dbReference type="ARBA" id="ARBA00023015"/>
    </source>
</evidence>
<dbReference type="InterPro" id="IPR005471">
    <property type="entry name" value="Tscrpt_reg_IclR_N"/>
</dbReference>
<dbReference type="InterPro" id="IPR036388">
    <property type="entry name" value="WH-like_DNA-bd_sf"/>
</dbReference>
<dbReference type="Gene3D" id="3.30.450.40">
    <property type="match status" value="1"/>
</dbReference>
<dbReference type="InterPro" id="IPR029016">
    <property type="entry name" value="GAF-like_dom_sf"/>
</dbReference>
<dbReference type="Pfam" id="PF01614">
    <property type="entry name" value="IclR_C"/>
    <property type="match status" value="1"/>
</dbReference>
<evidence type="ECO:0000256" key="3">
    <source>
        <dbReference type="ARBA" id="ARBA00023163"/>
    </source>
</evidence>
<proteinExistence type="predicted"/>
<dbReference type="InterPro" id="IPR036390">
    <property type="entry name" value="WH_DNA-bd_sf"/>
</dbReference>
<evidence type="ECO:0000259" key="5">
    <source>
        <dbReference type="PROSITE" id="PS51078"/>
    </source>
</evidence>
<reference evidence="6 7" key="1">
    <citation type="submission" date="2024-06" db="EMBL/GenBank/DDBJ databases">
        <title>Genomic Encyclopedia of Type Strains, Phase IV (KMG-IV): sequencing the most valuable type-strain genomes for metagenomic binning, comparative biology and taxonomic classification.</title>
        <authorList>
            <person name="Goeker M."/>
        </authorList>
    </citation>
    <scope>NUCLEOTIDE SEQUENCE [LARGE SCALE GENOMIC DNA]</scope>
    <source>
        <strain evidence="6 7">DSM 27865</strain>
    </source>
</reference>
<evidence type="ECO:0000259" key="4">
    <source>
        <dbReference type="PROSITE" id="PS51077"/>
    </source>
</evidence>
<dbReference type="PROSITE" id="PS51078">
    <property type="entry name" value="ICLR_ED"/>
    <property type="match status" value="1"/>
</dbReference>
<keyword evidence="1" id="KW-0805">Transcription regulation</keyword>
<dbReference type="Proteomes" id="UP001549076">
    <property type="component" value="Unassembled WGS sequence"/>
</dbReference>
<dbReference type="InterPro" id="IPR011991">
    <property type="entry name" value="ArsR-like_HTH"/>
</dbReference>
<dbReference type="InterPro" id="IPR014757">
    <property type="entry name" value="Tscrpt_reg_IclR_C"/>
</dbReference>
<keyword evidence="3" id="KW-0804">Transcription</keyword>
<dbReference type="GO" id="GO:0003677">
    <property type="term" value="F:DNA binding"/>
    <property type="evidence" value="ECO:0007669"/>
    <property type="project" value="UniProtKB-KW"/>
</dbReference>
<keyword evidence="7" id="KW-1185">Reference proteome</keyword>
<sequence>MNAQADPSSSAITRSLNIIELIGLADRPVTLPELAGHIDMPKATLHRLCQRLVDEGFLFREPDGRHYSVGPRLFRMGLSIVRLGVGTQRHAILQQVVDITGETCNFVTRTGTEAIYLARVEANWPLRVHLEVGSRVPLHCTASGKLLLAHMDEQQRQKLLSLVTLERYTPTTLSAPEALESEFAAILRNGYSTDREEFMVGLIAIAVPVLDRNGRVVASLACHAPKARMSLEKAKRYIPVLQAASRKLSQTF</sequence>
<dbReference type="InterPro" id="IPR050707">
    <property type="entry name" value="HTH_MetabolicPath_Reg"/>
</dbReference>
<dbReference type="CDD" id="cd00090">
    <property type="entry name" value="HTH_ARSR"/>
    <property type="match status" value="1"/>
</dbReference>
<dbReference type="PROSITE" id="PS51077">
    <property type="entry name" value="HTH_ICLR"/>
    <property type="match status" value="1"/>
</dbReference>
<dbReference type="SMART" id="SM00346">
    <property type="entry name" value="HTH_ICLR"/>
    <property type="match status" value="1"/>
</dbReference>
<dbReference type="PANTHER" id="PTHR30136:SF35">
    <property type="entry name" value="HTH-TYPE TRANSCRIPTIONAL REGULATOR RV1719"/>
    <property type="match status" value="1"/>
</dbReference>
<dbReference type="EMBL" id="JBEPML010000005">
    <property type="protein sequence ID" value="MET3791735.1"/>
    <property type="molecule type" value="Genomic_DNA"/>
</dbReference>
<comment type="caution">
    <text evidence="6">The sequence shown here is derived from an EMBL/GenBank/DDBJ whole genome shotgun (WGS) entry which is preliminary data.</text>
</comment>
<dbReference type="SUPFAM" id="SSF46785">
    <property type="entry name" value="Winged helix' DNA-binding domain"/>
    <property type="match status" value="1"/>
</dbReference>